<dbReference type="InterPro" id="IPR045230">
    <property type="entry name" value="MBS1/2-like"/>
</dbReference>
<sequence>MGGKAKPKKHTAKELANKFKDATQNKGGGKAGAADRKGGKAGHSKFECYICMMAAPSLKTMEIHFDSKHPKETFQPDRCVNKIAANGGVTTQGVAVKGSIYRK</sequence>
<evidence type="ECO:0000256" key="3">
    <source>
        <dbReference type="ARBA" id="ARBA00022490"/>
    </source>
</evidence>
<dbReference type="GO" id="GO:0005737">
    <property type="term" value="C:cytoplasm"/>
    <property type="evidence" value="ECO:0007669"/>
    <property type="project" value="UniProtKB-SubCell"/>
</dbReference>
<evidence type="ECO:0000256" key="4">
    <source>
        <dbReference type="ARBA" id="ARBA00023242"/>
    </source>
</evidence>
<comment type="subcellular location">
    <subcellularLocation>
        <location evidence="2">Cytoplasm</location>
    </subcellularLocation>
    <subcellularLocation>
        <location evidence="1">Nucleus</location>
    </subcellularLocation>
</comment>
<proteinExistence type="predicted"/>
<dbReference type="InterPro" id="IPR026939">
    <property type="entry name" value="ZNF706/At2g23090_sf"/>
</dbReference>
<feature type="compositionally biased region" description="Basic residues" evidence="5">
    <location>
        <begin position="1"/>
        <end position="11"/>
    </location>
</feature>
<keyword evidence="4" id="KW-0539">Nucleus</keyword>
<dbReference type="EMBL" id="HBDZ01000075">
    <property type="protein sequence ID" value="CAD8227464.1"/>
    <property type="molecule type" value="Transcribed_RNA"/>
</dbReference>
<name>A0A7R9XU43_9VIRI</name>
<accession>A0A7R9XU43</accession>
<dbReference type="Gene3D" id="4.10.1050.10">
    <property type="entry name" value="At2g23090-like"/>
    <property type="match status" value="1"/>
</dbReference>
<feature type="compositionally biased region" description="Basic and acidic residues" evidence="5">
    <location>
        <begin position="12"/>
        <end position="23"/>
    </location>
</feature>
<dbReference type="PANTHER" id="PTHR21213">
    <property type="entry name" value="GEO09665P1-RELATED"/>
    <property type="match status" value="1"/>
</dbReference>
<dbReference type="AlphaFoldDB" id="A0A7R9XU43"/>
<dbReference type="GO" id="GO:0005634">
    <property type="term" value="C:nucleus"/>
    <property type="evidence" value="ECO:0007669"/>
    <property type="project" value="UniProtKB-SubCell"/>
</dbReference>
<organism evidence="6">
    <name type="scientific">Prasinoderma coloniale</name>
    <dbReference type="NCBI Taxonomy" id="156133"/>
    <lineage>
        <taxon>Eukaryota</taxon>
        <taxon>Viridiplantae</taxon>
        <taxon>Prasinodermophyta</taxon>
        <taxon>Prasinodermophyceae</taxon>
        <taxon>Prasinodermales</taxon>
        <taxon>Prasinodermaceae</taxon>
        <taxon>Prasinoderma</taxon>
    </lineage>
</organism>
<gene>
    <name evidence="6" type="ORF">PCOL08062_LOCUS69</name>
</gene>
<evidence type="ECO:0000313" key="6">
    <source>
        <dbReference type="EMBL" id="CAD8227464.1"/>
    </source>
</evidence>
<reference evidence="6" key="1">
    <citation type="submission" date="2021-01" db="EMBL/GenBank/DDBJ databases">
        <authorList>
            <person name="Corre E."/>
            <person name="Pelletier E."/>
            <person name="Niang G."/>
            <person name="Scheremetjew M."/>
            <person name="Finn R."/>
            <person name="Kale V."/>
            <person name="Holt S."/>
            <person name="Cochrane G."/>
            <person name="Meng A."/>
            <person name="Brown T."/>
            <person name="Cohen L."/>
        </authorList>
    </citation>
    <scope>NUCLEOTIDE SEQUENCE</scope>
    <source>
        <strain evidence="6">CCMP1413</strain>
    </source>
</reference>
<evidence type="ECO:0000256" key="2">
    <source>
        <dbReference type="ARBA" id="ARBA00004496"/>
    </source>
</evidence>
<feature type="region of interest" description="Disordered" evidence="5">
    <location>
        <begin position="1"/>
        <end position="41"/>
    </location>
</feature>
<evidence type="ECO:0000256" key="1">
    <source>
        <dbReference type="ARBA" id="ARBA00004123"/>
    </source>
</evidence>
<protein>
    <submittedName>
        <fullName evidence="6">Uncharacterized protein</fullName>
    </submittedName>
</protein>
<evidence type="ECO:0000256" key="5">
    <source>
        <dbReference type="SAM" id="MobiDB-lite"/>
    </source>
</evidence>
<dbReference type="PANTHER" id="PTHR21213:SF0">
    <property type="entry name" value="ZINC FINGER PROTEIN 706"/>
    <property type="match status" value="1"/>
</dbReference>
<dbReference type="SUPFAM" id="SSF118359">
    <property type="entry name" value="Expressed protein At2g23090/F21P24.15"/>
    <property type="match status" value="1"/>
</dbReference>
<keyword evidence="3" id="KW-0963">Cytoplasm</keyword>